<evidence type="ECO:0000256" key="1">
    <source>
        <dbReference type="SAM" id="Phobius"/>
    </source>
</evidence>
<keyword evidence="1" id="KW-1133">Transmembrane helix</keyword>
<reference evidence="2 3" key="1">
    <citation type="submission" date="2021-06" db="EMBL/GenBank/DDBJ databases">
        <authorList>
            <person name="Palmer J.M."/>
        </authorList>
    </citation>
    <scope>NUCLEOTIDE SEQUENCE [LARGE SCALE GENOMIC DNA]</scope>
    <source>
        <strain evidence="2 3">AS_MEX2019</strain>
        <tissue evidence="2">Muscle</tissue>
    </source>
</reference>
<evidence type="ECO:0008006" key="4">
    <source>
        <dbReference type="Google" id="ProtNLM"/>
    </source>
</evidence>
<feature type="transmembrane region" description="Helical" evidence="1">
    <location>
        <begin position="61"/>
        <end position="84"/>
    </location>
</feature>
<proteinExistence type="predicted"/>
<name>A0ABV0YQD6_9TELE</name>
<protein>
    <recommendedName>
        <fullName evidence="4">Secreted protein</fullName>
    </recommendedName>
</protein>
<keyword evidence="3" id="KW-1185">Reference proteome</keyword>
<evidence type="ECO:0000313" key="3">
    <source>
        <dbReference type="Proteomes" id="UP001469553"/>
    </source>
</evidence>
<keyword evidence="1" id="KW-0472">Membrane</keyword>
<accession>A0ABV0YQD6</accession>
<comment type="caution">
    <text evidence="2">The sequence shown here is derived from an EMBL/GenBank/DDBJ whole genome shotgun (WGS) entry which is preliminary data.</text>
</comment>
<feature type="transmembrane region" description="Helical" evidence="1">
    <location>
        <begin position="37"/>
        <end position="55"/>
    </location>
</feature>
<sequence>MPVSLSAFICVMLHIYTILYCLVLAGENSLPCHVCPFHAMPCLAISVFPMLHASFSSHLHYRFLCFVLLSLLTHHASSACLSALGSYSKGHTTLTCQSRSTKLRSVHL</sequence>
<evidence type="ECO:0000313" key="2">
    <source>
        <dbReference type="EMBL" id="MEQ2295941.1"/>
    </source>
</evidence>
<feature type="transmembrane region" description="Helical" evidence="1">
    <location>
        <begin position="6"/>
        <end position="25"/>
    </location>
</feature>
<gene>
    <name evidence="2" type="ORF">AMECASPLE_019792</name>
</gene>
<dbReference type="EMBL" id="JAHRIP010039239">
    <property type="protein sequence ID" value="MEQ2295941.1"/>
    <property type="molecule type" value="Genomic_DNA"/>
</dbReference>
<organism evidence="2 3">
    <name type="scientific">Ameca splendens</name>
    <dbReference type="NCBI Taxonomy" id="208324"/>
    <lineage>
        <taxon>Eukaryota</taxon>
        <taxon>Metazoa</taxon>
        <taxon>Chordata</taxon>
        <taxon>Craniata</taxon>
        <taxon>Vertebrata</taxon>
        <taxon>Euteleostomi</taxon>
        <taxon>Actinopterygii</taxon>
        <taxon>Neopterygii</taxon>
        <taxon>Teleostei</taxon>
        <taxon>Neoteleostei</taxon>
        <taxon>Acanthomorphata</taxon>
        <taxon>Ovalentaria</taxon>
        <taxon>Atherinomorphae</taxon>
        <taxon>Cyprinodontiformes</taxon>
        <taxon>Goodeidae</taxon>
        <taxon>Ameca</taxon>
    </lineage>
</organism>
<keyword evidence="1" id="KW-0812">Transmembrane</keyword>
<dbReference type="Proteomes" id="UP001469553">
    <property type="component" value="Unassembled WGS sequence"/>
</dbReference>